<dbReference type="PANTHER" id="PTHR19969">
    <property type="entry name" value="SH2-SH3 ADAPTOR PROTEIN-RELATED"/>
    <property type="match status" value="1"/>
</dbReference>
<organism evidence="4">
    <name type="scientific">Sarcoptes scabiei</name>
    <name type="common">Itch mite</name>
    <name type="synonym">Acarus scabiei</name>
    <dbReference type="NCBI Taxonomy" id="52283"/>
    <lineage>
        <taxon>Eukaryota</taxon>
        <taxon>Metazoa</taxon>
        <taxon>Ecdysozoa</taxon>
        <taxon>Arthropoda</taxon>
        <taxon>Chelicerata</taxon>
        <taxon>Arachnida</taxon>
        <taxon>Acari</taxon>
        <taxon>Acariformes</taxon>
        <taxon>Sarcoptiformes</taxon>
        <taxon>Astigmata</taxon>
        <taxon>Psoroptidia</taxon>
        <taxon>Sarcoptoidea</taxon>
        <taxon>Sarcoptidae</taxon>
        <taxon>Sarcoptinae</taxon>
        <taxon>Sarcoptes</taxon>
    </lineage>
</organism>
<keyword evidence="6" id="KW-1185">Reference proteome</keyword>
<dbReference type="GO" id="GO:0007167">
    <property type="term" value="P:enzyme-linked receptor protein signaling pathway"/>
    <property type="evidence" value="ECO:0007669"/>
    <property type="project" value="TreeGrafter"/>
</dbReference>
<dbReference type="EnsemblMetazoa" id="SSS_7313s_mrna">
    <property type="protein sequence ID" value="KAF7490910.1"/>
    <property type="gene ID" value="SSS_7313"/>
</dbReference>
<dbReference type="OrthoDB" id="3175255at2759"/>
<dbReference type="PROSITE" id="PS50001">
    <property type="entry name" value="SH2"/>
    <property type="match status" value="1"/>
</dbReference>
<evidence type="ECO:0000313" key="5">
    <source>
        <dbReference type="EnsemblMetazoa" id="KAF7490910.1"/>
    </source>
</evidence>
<evidence type="ECO:0000256" key="2">
    <source>
        <dbReference type="PROSITE-ProRule" id="PRU00191"/>
    </source>
</evidence>
<dbReference type="Pfam" id="PF00017">
    <property type="entry name" value="SH2"/>
    <property type="match status" value="1"/>
</dbReference>
<dbReference type="SMART" id="SM00252">
    <property type="entry name" value="SH2"/>
    <property type="match status" value="1"/>
</dbReference>
<dbReference type="Gene3D" id="3.30.505.10">
    <property type="entry name" value="SH2 domain"/>
    <property type="match status" value="1"/>
</dbReference>
<evidence type="ECO:0000313" key="6">
    <source>
        <dbReference type="Proteomes" id="UP000070412"/>
    </source>
</evidence>
<dbReference type="AlphaFoldDB" id="A0A834R765"/>
<dbReference type="GO" id="GO:0005737">
    <property type="term" value="C:cytoplasm"/>
    <property type="evidence" value="ECO:0007669"/>
    <property type="project" value="TreeGrafter"/>
</dbReference>
<dbReference type="InterPro" id="IPR036860">
    <property type="entry name" value="SH2_dom_sf"/>
</dbReference>
<dbReference type="GO" id="GO:0035591">
    <property type="term" value="F:signaling adaptor activity"/>
    <property type="evidence" value="ECO:0007669"/>
    <property type="project" value="TreeGrafter"/>
</dbReference>
<dbReference type="GO" id="GO:0016477">
    <property type="term" value="P:cell migration"/>
    <property type="evidence" value="ECO:0007669"/>
    <property type="project" value="TreeGrafter"/>
</dbReference>
<reference evidence="4" key="2">
    <citation type="submission" date="2020-01" db="EMBL/GenBank/DDBJ databases">
        <authorList>
            <person name="Korhonen P.K.K."/>
            <person name="Guangxu M.G."/>
            <person name="Wang T.W."/>
            <person name="Stroehlein A.J.S."/>
            <person name="Young N.D."/>
            <person name="Ang C.-S.A."/>
            <person name="Fernando D.W.F."/>
            <person name="Lu H.L."/>
            <person name="Taylor S.T."/>
            <person name="Ehtesham M.E.M."/>
            <person name="Najaraj S.H.N."/>
            <person name="Harsha G.H.G."/>
            <person name="Madugundu A.M."/>
            <person name="Renuse S.R."/>
            <person name="Holt D.H."/>
            <person name="Pandey A.P."/>
            <person name="Papenfuss A.P."/>
            <person name="Gasser R.B.G."/>
            <person name="Fischer K.F."/>
        </authorList>
    </citation>
    <scope>NUCLEOTIDE SEQUENCE</scope>
    <source>
        <strain evidence="4">SSS_KF_BRIS2020</strain>
    </source>
</reference>
<dbReference type="InterPro" id="IPR051184">
    <property type="entry name" value="Tyrosine-phos_adapter"/>
</dbReference>
<proteinExistence type="predicted"/>
<name>A0A834R765_SARSC</name>
<reference evidence="6" key="1">
    <citation type="journal article" date="2020" name="PLoS Negl. Trop. Dis.">
        <title>High-quality nuclear genome for Sarcoptes scabiei-A critical resource for a neglected parasite.</title>
        <authorList>
            <person name="Korhonen P.K."/>
            <person name="Gasser R.B."/>
            <person name="Ma G."/>
            <person name="Wang T."/>
            <person name="Stroehlein A.J."/>
            <person name="Young N.D."/>
            <person name="Ang C.S."/>
            <person name="Fernando D.D."/>
            <person name="Lu H.C."/>
            <person name="Taylor S."/>
            <person name="Reynolds S.L."/>
            <person name="Mofiz E."/>
            <person name="Najaraj S.H."/>
            <person name="Gowda H."/>
            <person name="Madugundu A."/>
            <person name="Renuse S."/>
            <person name="Holt D."/>
            <person name="Pandey A."/>
            <person name="Papenfuss A.T."/>
            <person name="Fischer K."/>
        </authorList>
    </citation>
    <scope>NUCLEOTIDE SEQUENCE [LARGE SCALE GENOMIC DNA]</scope>
</reference>
<evidence type="ECO:0000256" key="1">
    <source>
        <dbReference type="ARBA" id="ARBA00022999"/>
    </source>
</evidence>
<reference evidence="5" key="3">
    <citation type="submission" date="2022-06" db="UniProtKB">
        <authorList>
            <consortium name="EnsemblMetazoa"/>
        </authorList>
    </citation>
    <scope>IDENTIFICATION</scope>
</reference>
<dbReference type="SUPFAM" id="SSF55550">
    <property type="entry name" value="SH2 domain"/>
    <property type="match status" value="1"/>
</dbReference>
<protein>
    <submittedName>
        <fullName evidence="4">Phosphatidylinositol 3-kinase regulatory subunit gamma</fullName>
    </submittedName>
</protein>
<dbReference type="PRINTS" id="PR00401">
    <property type="entry name" value="SH2DOMAIN"/>
</dbReference>
<dbReference type="GO" id="GO:0030971">
    <property type="term" value="F:receptor tyrosine kinase binding"/>
    <property type="evidence" value="ECO:0007669"/>
    <property type="project" value="TreeGrafter"/>
</dbReference>
<evidence type="ECO:0000259" key="3">
    <source>
        <dbReference type="PROSITE" id="PS50001"/>
    </source>
</evidence>
<keyword evidence="1 2" id="KW-0727">SH2 domain</keyword>
<accession>A0A834R765</accession>
<dbReference type="EMBL" id="WVUK01000062">
    <property type="protein sequence ID" value="KAF7490910.1"/>
    <property type="molecule type" value="Genomic_DNA"/>
</dbReference>
<dbReference type="Proteomes" id="UP000070412">
    <property type="component" value="Unassembled WGS sequence"/>
</dbReference>
<evidence type="ECO:0000313" key="4">
    <source>
        <dbReference type="EMBL" id="KAF7490910.1"/>
    </source>
</evidence>
<gene>
    <name evidence="4" type="ORF">SSS_7313</name>
</gene>
<dbReference type="PANTHER" id="PTHR19969:SF5">
    <property type="entry name" value="CRK-LIKE PROTEIN"/>
    <property type="match status" value="1"/>
</dbReference>
<sequence>MGQVKSKSFSPSLSVNTKRRLSDSDCLHLLARTEYFDNNLIESSNSLRRTESIAYLFNDTGQSHQRCDSRTEIIESRECENLSINDSIAILKPKSIVDEVHNQKTLIKHSNLQKNLQRIKTNPMHCDDQSNRPLTARIRPISMLNFDKRQNSFQQNLGESDVNVLKPITNSNLNLSDWLDSNIQTELHQSSHQTDEMIHLDPNLNTLTNRAISDDLDNEILNDCMRIKDFSTVAADSNVKTRSIRMGDEFKRKSFHNSIPIRCTGFDCRCEKCTQKKFKILNWLLPNCSRVDSERLLSGKPDGTFLVRKSEKFPGQYTLSFVCRRNVRHCLIMRSVYGFGLRWPYSFETLQQVIYHYSQNSLTEFNSKLTINLKYPVFSS</sequence>
<dbReference type="InterPro" id="IPR000980">
    <property type="entry name" value="SH2"/>
</dbReference>
<feature type="domain" description="SH2" evidence="3">
    <location>
        <begin position="283"/>
        <end position="377"/>
    </location>
</feature>